<evidence type="ECO:0008006" key="3">
    <source>
        <dbReference type="Google" id="ProtNLM"/>
    </source>
</evidence>
<evidence type="ECO:0000313" key="1">
    <source>
        <dbReference type="EMBL" id="KIX13719.1"/>
    </source>
</evidence>
<organism evidence="1 2">
    <name type="scientific">Dethiosulfatarculus sandiegensis</name>
    <dbReference type="NCBI Taxonomy" id="1429043"/>
    <lineage>
        <taxon>Bacteria</taxon>
        <taxon>Pseudomonadati</taxon>
        <taxon>Thermodesulfobacteriota</taxon>
        <taxon>Desulfarculia</taxon>
        <taxon>Desulfarculales</taxon>
        <taxon>Desulfarculaceae</taxon>
        <taxon>Dethiosulfatarculus</taxon>
    </lineage>
</organism>
<reference evidence="1 2" key="1">
    <citation type="submission" date="2013-11" db="EMBL/GenBank/DDBJ databases">
        <title>Metagenomic analysis of a methanogenic consortium involved in long chain n-alkane degradation.</title>
        <authorList>
            <person name="Davidova I.A."/>
            <person name="Callaghan A.V."/>
            <person name="Wawrik B."/>
            <person name="Pruitt S."/>
            <person name="Marks C."/>
            <person name="Duncan K.E."/>
            <person name="Suflita J.M."/>
        </authorList>
    </citation>
    <scope>NUCLEOTIDE SEQUENCE [LARGE SCALE GENOMIC DNA]</scope>
    <source>
        <strain evidence="1 2">SPR</strain>
    </source>
</reference>
<dbReference type="Pfam" id="PF12669">
    <property type="entry name" value="FeoB_associated"/>
    <property type="match status" value="1"/>
</dbReference>
<gene>
    <name evidence="1" type="ORF">X474_12255</name>
</gene>
<accession>A0A0D2J6E5</accession>
<protein>
    <recommendedName>
        <fullName evidence="3">FeoB-associated Cys-rich membrane protein</fullName>
    </recommendedName>
</protein>
<dbReference type="STRING" id="1429043.X474_12255"/>
<dbReference type="RefSeq" id="WP_156360725.1">
    <property type="nucleotide sequence ID" value="NZ_AZAC01000014.1"/>
</dbReference>
<dbReference type="EMBL" id="AZAC01000014">
    <property type="protein sequence ID" value="KIX13719.1"/>
    <property type="molecule type" value="Genomic_DNA"/>
</dbReference>
<evidence type="ECO:0000313" key="2">
    <source>
        <dbReference type="Proteomes" id="UP000032233"/>
    </source>
</evidence>
<dbReference type="InParanoid" id="A0A0D2J6E5"/>
<dbReference type="Proteomes" id="UP000032233">
    <property type="component" value="Unassembled WGS sequence"/>
</dbReference>
<dbReference type="AlphaFoldDB" id="A0A0D2J6E5"/>
<sequence length="57" mass="6053">MGTILVILIVILAAAYVGRKFIKSAKGGGCGCEDCTCSCDQTNGNCLQKDIEDKRDL</sequence>
<name>A0A0D2J6E5_9BACT</name>
<keyword evidence="2" id="KW-1185">Reference proteome</keyword>
<proteinExistence type="predicted"/>
<comment type="caution">
    <text evidence="1">The sequence shown here is derived from an EMBL/GenBank/DDBJ whole genome shotgun (WGS) entry which is preliminary data.</text>
</comment>